<protein>
    <submittedName>
        <fullName evidence="1">Uncharacterized protein</fullName>
    </submittedName>
</protein>
<evidence type="ECO:0000313" key="1">
    <source>
        <dbReference type="EMBL" id="RCX09327.1"/>
    </source>
</evidence>
<name>A0A369AMC4_9FIRM</name>
<sequence length="135" mass="14892">MNIYAGTDKDGTKACIWQRDGSKEQQFRVVNIGSNKYKIYALCSSNGYGRVLDTNRGTSISNPLKYGLKIDIWSSNDAPAQEWYIIDLGNGYYKVELAALKDGMVTSAGSANNSNITLEKNTGAYSQQWKFAKVG</sequence>
<accession>A0A369AMC4</accession>
<keyword evidence="2" id="KW-1185">Reference proteome</keyword>
<dbReference type="SUPFAM" id="SSF50370">
    <property type="entry name" value="Ricin B-like lectins"/>
    <property type="match status" value="1"/>
</dbReference>
<comment type="caution">
    <text evidence="1">The sequence shown here is derived from an EMBL/GenBank/DDBJ whole genome shotgun (WGS) entry which is preliminary data.</text>
</comment>
<dbReference type="AlphaFoldDB" id="A0A369AMC4"/>
<dbReference type="InterPro" id="IPR035992">
    <property type="entry name" value="Ricin_B-like_lectins"/>
</dbReference>
<dbReference type="EMBL" id="QPJT01000036">
    <property type="protein sequence ID" value="RCX09327.1"/>
    <property type="molecule type" value="Genomic_DNA"/>
</dbReference>
<reference evidence="1 2" key="1">
    <citation type="submission" date="2018-07" db="EMBL/GenBank/DDBJ databases">
        <title>Genomic Encyclopedia of Type Strains, Phase IV (KMG-IV): sequencing the most valuable type-strain genomes for metagenomic binning, comparative biology and taxonomic classification.</title>
        <authorList>
            <person name="Goeker M."/>
        </authorList>
    </citation>
    <scope>NUCLEOTIDE SEQUENCE [LARGE SCALE GENOMIC DNA]</scope>
    <source>
        <strain evidence="1 2">DSM 27016</strain>
    </source>
</reference>
<gene>
    <name evidence="1" type="ORF">DFR58_1363</name>
</gene>
<dbReference type="CDD" id="cd00161">
    <property type="entry name" value="beta-trefoil_Ricin-like"/>
    <property type="match status" value="1"/>
</dbReference>
<dbReference type="PROSITE" id="PS50231">
    <property type="entry name" value="RICIN_B_LECTIN"/>
    <property type="match status" value="1"/>
</dbReference>
<proteinExistence type="predicted"/>
<organism evidence="1 2">
    <name type="scientific">Anaerobacterium chartisolvens</name>
    <dbReference type="NCBI Taxonomy" id="1297424"/>
    <lineage>
        <taxon>Bacteria</taxon>
        <taxon>Bacillati</taxon>
        <taxon>Bacillota</taxon>
        <taxon>Clostridia</taxon>
        <taxon>Eubacteriales</taxon>
        <taxon>Oscillospiraceae</taxon>
        <taxon>Anaerobacterium</taxon>
    </lineage>
</organism>
<dbReference type="Proteomes" id="UP000253034">
    <property type="component" value="Unassembled WGS sequence"/>
</dbReference>
<evidence type="ECO:0000313" key="2">
    <source>
        <dbReference type="Proteomes" id="UP000253034"/>
    </source>
</evidence>
<dbReference type="Gene3D" id="2.80.10.50">
    <property type="match status" value="1"/>
</dbReference>